<comment type="similarity">
    <text evidence="5">Belongs to the YqgF HJR family.</text>
</comment>
<dbReference type="PANTHER" id="PTHR33317">
    <property type="entry name" value="POLYNUCLEOTIDYL TRANSFERASE, RIBONUCLEASE H-LIKE SUPERFAMILY PROTEIN"/>
    <property type="match status" value="1"/>
</dbReference>
<dbReference type="RefSeq" id="WP_094546294.1">
    <property type="nucleotide sequence ID" value="NZ_MQWB01000001.1"/>
</dbReference>
<feature type="domain" description="YqgF/RNase H-like" evidence="6">
    <location>
        <begin position="6"/>
        <end position="104"/>
    </location>
</feature>
<comment type="caution">
    <text evidence="7">The sequence shown here is derived from an EMBL/GenBank/DDBJ whole genome shotgun (WGS) entry which is preliminary data.</text>
</comment>
<reference evidence="7 8" key="1">
    <citation type="submission" date="2016-11" db="EMBL/GenBank/DDBJ databases">
        <title>Study of marine rhodopsin-containing bacteria.</title>
        <authorList>
            <person name="Yoshizawa S."/>
            <person name="Kumagai Y."/>
            <person name="Kogure K."/>
        </authorList>
    </citation>
    <scope>NUCLEOTIDE SEQUENCE [LARGE SCALE GENOMIC DNA]</scope>
    <source>
        <strain evidence="7 8">SG-29</strain>
    </source>
</reference>
<evidence type="ECO:0000256" key="4">
    <source>
        <dbReference type="ARBA" id="ARBA00022801"/>
    </source>
</evidence>
<dbReference type="EMBL" id="MQWB01000001">
    <property type="protein sequence ID" value="OZC02244.1"/>
    <property type="molecule type" value="Genomic_DNA"/>
</dbReference>
<keyword evidence="3 5" id="KW-0540">Nuclease</keyword>
<dbReference type="SUPFAM" id="SSF53098">
    <property type="entry name" value="Ribonuclease H-like"/>
    <property type="match status" value="1"/>
</dbReference>
<protein>
    <recommendedName>
        <fullName evidence="5">Putative pre-16S rRNA nuclease</fullName>
        <ecNumber evidence="5">3.1.-.-</ecNumber>
    </recommendedName>
</protein>
<dbReference type="EC" id="3.1.-.-" evidence="5"/>
<accession>A0A259TXE2</accession>
<evidence type="ECO:0000256" key="3">
    <source>
        <dbReference type="ARBA" id="ARBA00022722"/>
    </source>
</evidence>
<dbReference type="HAMAP" id="MF_00651">
    <property type="entry name" value="Nuclease_YqgF"/>
    <property type="match status" value="1"/>
</dbReference>
<dbReference type="InterPro" id="IPR012337">
    <property type="entry name" value="RNaseH-like_sf"/>
</dbReference>
<evidence type="ECO:0000256" key="5">
    <source>
        <dbReference type="HAMAP-Rule" id="MF_00651"/>
    </source>
</evidence>
<gene>
    <name evidence="7" type="ORF">BSZ36_04120</name>
</gene>
<keyword evidence="8" id="KW-1185">Reference proteome</keyword>
<dbReference type="AlphaFoldDB" id="A0A259TXE2"/>
<dbReference type="GO" id="GO:0000967">
    <property type="term" value="P:rRNA 5'-end processing"/>
    <property type="evidence" value="ECO:0007669"/>
    <property type="project" value="UniProtKB-UniRule"/>
</dbReference>
<dbReference type="FunCoup" id="A0A259TXE2">
    <property type="interactions" value="332"/>
</dbReference>
<dbReference type="GO" id="GO:0016788">
    <property type="term" value="F:hydrolase activity, acting on ester bonds"/>
    <property type="evidence" value="ECO:0007669"/>
    <property type="project" value="UniProtKB-UniRule"/>
</dbReference>
<dbReference type="PANTHER" id="PTHR33317:SF4">
    <property type="entry name" value="POLYNUCLEOTIDYL TRANSFERASE, RIBONUCLEASE H-LIKE SUPERFAMILY PROTEIN"/>
    <property type="match status" value="1"/>
</dbReference>
<evidence type="ECO:0000313" key="7">
    <source>
        <dbReference type="EMBL" id="OZC02244.1"/>
    </source>
</evidence>
<dbReference type="NCBIfam" id="TIGR00250">
    <property type="entry name" value="RNAse_H_YqgF"/>
    <property type="match status" value="1"/>
</dbReference>
<dbReference type="Proteomes" id="UP000216446">
    <property type="component" value="Unassembled WGS sequence"/>
</dbReference>
<evidence type="ECO:0000259" key="6">
    <source>
        <dbReference type="SMART" id="SM00732"/>
    </source>
</evidence>
<sequence>MIDAPPRIAAVDVGRRSVGVAVADPLRMFARAVGTFVPPVALKELQAIHARDGIEVVVVGWPLAEDGSEGEAVQRTKPFITRLKKALPGVEIQVQDERFSTRRAREALIANGVPRQKRRKAKGHVDAAAAAIILQDWLEDAEEGSD</sequence>
<name>A0A259TXE2_9BACT</name>
<dbReference type="GO" id="GO:0004518">
    <property type="term" value="F:nuclease activity"/>
    <property type="evidence" value="ECO:0007669"/>
    <property type="project" value="UniProtKB-KW"/>
</dbReference>
<dbReference type="OrthoDB" id="9796140at2"/>
<dbReference type="CDD" id="cd16964">
    <property type="entry name" value="YqgF"/>
    <property type="match status" value="1"/>
</dbReference>
<keyword evidence="2 5" id="KW-0690">Ribosome biogenesis</keyword>
<evidence type="ECO:0000256" key="2">
    <source>
        <dbReference type="ARBA" id="ARBA00022517"/>
    </source>
</evidence>
<comment type="subcellular location">
    <subcellularLocation>
        <location evidence="5">Cytoplasm</location>
    </subcellularLocation>
</comment>
<proteinExistence type="inferred from homology"/>
<evidence type="ECO:0000313" key="8">
    <source>
        <dbReference type="Proteomes" id="UP000216446"/>
    </source>
</evidence>
<dbReference type="InterPro" id="IPR005227">
    <property type="entry name" value="YqgF"/>
</dbReference>
<dbReference type="InterPro" id="IPR037027">
    <property type="entry name" value="YqgF/RNaseH-like_dom_sf"/>
</dbReference>
<comment type="function">
    <text evidence="5">Could be a nuclease involved in processing of the 5'-end of pre-16S rRNA.</text>
</comment>
<organism evidence="7 8">
    <name type="scientific">Rubricoccus marinus</name>
    <dbReference type="NCBI Taxonomy" id="716817"/>
    <lineage>
        <taxon>Bacteria</taxon>
        <taxon>Pseudomonadati</taxon>
        <taxon>Rhodothermota</taxon>
        <taxon>Rhodothermia</taxon>
        <taxon>Rhodothermales</taxon>
        <taxon>Rubricoccaceae</taxon>
        <taxon>Rubricoccus</taxon>
    </lineage>
</organism>
<dbReference type="InParanoid" id="A0A259TXE2"/>
<dbReference type="Pfam" id="PF03652">
    <property type="entry name" value="RuvX"/>
    <property type="match status" value="1"/>
</dbReference>
<evidence type="ECO:0000256" key="1">
    <source>
        <dbReference type="ARBA" id="ARBA00022490"/>
    </source>
</evidence>
<dbReference type="GO" id="GO:0005829">
    <property type="term" value="C:cytosol"/>
    <property type="evidence" value="ECO:0007669"/>
    <property type="project" value="TreeGrafter"/>
</dbReference>
<keyword evidence="4 5" id="KW-0378">Hydrolase</keyword>
<dbReference type="InterPro" id="IPR006641">
    <property type="entry name" value="YqgF/RNaseH-like_dom"/>
</dbReference>
<dbReference type="Gene3D" id="3.30.420.140">
    <property type="entry name" value="YqgF/RNase H-like domain"/>
    <property type="match status" value="1"/>
</dbReference>
<dbReference type="SMART" id="SM00732">
    <property type="entry name" value="YqgFc"/>
    <property type="match status" value="1"/>
</dbReference>
<keyword evidence="1 5" id="KW-0963">Cytoplasm</keyword>